<name>A0AAE1KE32_PETCI</name>
<feature type="compositionally biased region" description="Basic residues" evidence="1">
    <location>
        <begin position="74"/>
        <end position="119"/>
    </location>
</feature>
<comment type="caution">
    <text evidence="2">The sequence shown here is derived from an EMBL/GenBank/DDBJ whole genome shotgun (WGS) entry which is preliminary data.</text>
</comment>
<feature type="region of interest" description="Disordered" evidence="1">
    <location>
        <begin position="1"/>
        <end position="44"/>
    </location>
</feature>
<sequence length="469" mass="50333">MHDVDRYRGSCLIASKPRGGRGHPRGRAPPQDSNQSQQQMSSASLDNATTGYLLEGGSALAGMPLFSLLPQRRGSLRHPRPHVHLNHHHSHHSHHTHHNTHHQQQHQQHHQQQQHHRVQRSVSLQQPPEGGVNSESGPGRGQEAIDEVERLPLARLALHTQGAPLVLATCSPQRHTPLCPTPQQGREVTDGEGSVPAASDAVSVTSDEGSTGHDNCLPRIIKPRKRRKKDRKPTGGSSPPGSVEGGVRGEGDVDGDGDSGGTIVTLKPYLPMCYNYQCRGHHDQSEPRRCQISRTCSCGTCVPAHVFPTPPPSPASSSSSSSSVLCNMSSASSSCSSSEDEPTAGYGGEIEEGVGQCGAEDGTSSGPGVSEGRSQLVRSLSEPQPNNNNNHILHISSSITNSFAGHRDLDIRIGGYPGRELGPRTRHYSVPPPAARPALPRGGLHYYLPGEFGIECWLVGWRGGRDRPD</sequence>
<feature type="region of interest" description="Disordered" evidence="1">
    <location>
        <begin position="74"/>
        <end position="142"/>
    </location>
</feature>
<feature type="compositionally biased region" description="Basic residues" evidence="1">
    <location>
        <begin position="221"/>
        <end position="231"/>
    </location>
</feature>
<evidence type="ECO:0000313" key="2">
    <source>
        <dbReference type="EMBL" id="KAK3870068.1"/>
    </source>
</evidence>
<reference evidence="2" key="1">
    <citation type="submission" date="2023-10" db="EMBL/GenBank/DDBJ databases">
        <title>Genome assemblies of two species of porcelain crab, Petrolisthes cinctipes and Petrolisthes manimaculis (Anomura: Porcellanidae).</title>
        <authorList>
            <person name="Angst P."/>
        </authorList>
    </citation>
    <scope>NUCLEOTIDE SEQUENCE</scope>
    <source>
        <strain evidence="2">PB745_01</strain>
        <tissue evidence="2">Gill</tissue>
    </source>
</reference>
<evidence type="ECO:0000313" key="3">
    <source>
        <dbReference type="Proteomes" id="UP001286313"/>
    </source>
</evidence>
<gene>
    <name evidence="2" type="ORF">Pcinc_024672</name>
</gene>
<feature type="compositionally biased region" description="Low complexity" evidence="1">
    <location>
        <begin position="379"/>
        <end position="390"/>
    </location>
</feature>
<feature type="region of interest" description="Disordered" evidence="1">
    <location>
        <begin position="177"/>
        <end position="262"/>
    </location>
</feature>
<dbReference type="Proteomes" id="UP001286313">
    <property type="component" value="Unassembled WGS sequence"/>
</dbReference>
<protein>
    <submittedName>
        <fullName evidence="2">Uncharacterized protein</fullName>
    </submittedName>
</protein>
<evidence type="ECO:0000256" key="1">
    <source>
        <dbReference type="SAM" id="MobiDB-lite"/>
    </source>
</evidence>
<proteinExistence type="predicted"/>
<dbReference type="AlphaFoldDB" id="A0AAE1KE32"/>
<feature type="compositionally biased region" description="Polar residues" evidence="1">
    <location>
        <begin position="362"/>
        <end position="378"/>
    </location>
</feature>
<organism evidence="2 3">
    <name type="scientific">Petrolisthes cinctipes</name>
    <name type="common">Flat porcelain crab</name>
    <dbReference type="NCBI Taxonomy" id="88211"/>
    <lineage>
        <taxon>Eukaryota</taxon>
        <taxon>Metazoa</taxon>
        <taxon>Ecdysozoa</taxon>
        <taxon>Arthropoda</taxon>
        <taxon>Crustacea</taxon>
        <taxon>Multicrustacea</taxon>
        <taxon>Malacostraca</taxon>
        <taxon>Eumalacostraca</taxon>
        <taxon>Eucarida</taxon>
        <taxon>Decapoda</taxon>
        <taxon>Pleocyemata</taxon>
        <taxon>Anomura</taxon>
        <taxon>Galatheoidea</taxon>
        <taxon>Porcellanidae</taxon>
        <taxon>Petrolisthes</taxon>
    </lineage>
</organism>
<feature type="region of interest" description="Disordered" evidence="1">
    <location>
        <begin position="331"/>
        <end position="390"/>
    </location>
</feature>
<feature type="compositionally biased region" description="Low complexity" evidence="1">
    <location>
        <begin position="28"/>
        <end position="44"/>
    </location>
</feature>
<feature type="compositionally biased region" description="Polar residues" evidence="1">
    <location>
        <begin position="202"/>
        <end position="213"/>
    </location>
</feature>
<accession>A0AAE1KE32</accession>
<keyword evidence="3" id="KW-1185">Reference proteome</keyword>
<dbReference type="EMBL" id="JAWQEG010002723">
    <property type="protein sequence ID" value="KAK3870068.1"/>
    <property type="molecule type" value="Genomic_DNA"/>
</dbReference>